<dbReference type="Proteomes" id="UP000054560">
    <property type="component" value="Unassembled WGS sequence"/>
</dbReference>
<reference evidence="1 2" key="1">
    <citation type="submission" date="2011-02" db="EMBL/GenBank/DDBJ databases">
        <title>The Genome Sequence of Sphaeroforma arctica JP610.</title>
        <authorList>
            <consortium name="The Broad Institute Genome Sequencing Platform"/>
            <person name="Russ C."/>
            <person name="Cuomo C."/>
            <person name="Young S.K."/>
            <person name="Zeng Q."/>
            <person name="Gargeya S."/>
            <person name="Alvarado L."/>
            <person name="Berlin A."/>
            <person name="Chapman S.B."/>
            <person name="Chen Z."/>
            <person name="Freedman E."/>
            <person name="Gellesch M."/>
            <person name="Goldberg J."/>
            <person name="Griggs A."/>
            <person name="Gujja S."/>
            <person name="Heilman E."/>
            <person name="Heiman D."/>
            <person name="Howarth C."/>
            <person name="Mehta T."/>
            <person name="Neiman D."/>
            <person name="Pearson M."/>
            <person name="Roberts A."/>
            <person name="Saif S."/>
            <person name="Shea T."/>
            <person name="Shenoy N."/>
            <person name="Sisk P."/>
            <person name="Stolte C."/>
            <person name="Sykes S."/>
            <person name="White J."/>
            <person name="Yandava C."/>
            <person name="Burger G."/>
            <person name="Gray M.W."/>
            <person name="Holland P.W.H."/>
            <person name="King N."/>
            <person name="Lang F.B.F."/>
            <person name="Roger A.J."/>
            <person name="Ruiz-Trillo I."/>
            <person name="Haas B."/>
            <person name="Nusbaum C."/>
            <person name="Birren B."/>
        </authorList>
    </citation>
    <scope>NUCLEOTIDE SEQUENCE [LARGE SCALE GENOMIC DNA]</scope>
    <source>
        <strain evidence="1 2">JP610</strain>
    </source>
</reference>
<name>A0A0L0G5Q5_9EUKA</name>
<dbReference type="RefSeq" id="XP_014158186.1">
    <property type="nucleotide sequence ID" value="XM_014302711.1"/>
</dbReference>
<accession>A0A0L0G5Q5</accession>
<evidence type="ECO:0000313" key="2">
    <source>
        <dbReference type="Proteomes" id="UP000054560"/>
    </source>
</evidence>
<protein>
    <submittedName>
        <fullName evidence="1">Uncharacterized protein</fullName>
    </submittedName>
</protein>
<keyword evidence="2" id="KW-1185">Reference proteome</keyword>
<gene>
    <name evidence="1" type="ORF">SARC_03485</name>
</gene>
<dbReference type="EMBL" id="KQ241774">
    <property type="protein sequence ID" value="KNC84284.1"/>
    <property type="molecule type" value="Genomic_DNA"/>
</dbReference>
<organism evidence="1 2">
    <name type="scientific">Sphaeroforma arctica JP610</name>
    <dbReference type="NCBI Taxonomy" id="667725"/>
    <lineage>
        <taxon>Eukaryota</taxon>
        <taxon>Ichthyosporea</taxon>
        <taxon>Ichthyophonida</taxon>
        <taxon>Sphaeroforma</taxon>
    </lineage>
</organism>
<dbReference type="GeneID" id="25903989"/>
<sequence>MEISVIATRYICWSQRSCEQIRQRLVHTYNPDSPTSIELNAKIYHAITTFSSTGKNICKVNLRTMKHTCGDASQVCFEYPRRLYKSDRQSNIFKKAIVNRSFFSLFVFLFSSASQHANSS</sequence>
<proteinExistence type="predicted"/>
<dbReference type="AlphaFoldDB" id="A0A0L0G5Q5"/>
<evidence type="ECO:0000313" key="1">
    <source>
        <dbReference type="EMBL" id="KNC84284.1"/>
    </source>
</evidence>